<organism evidence="2 3">
    <name type="scientific">Tetrahymena thermophila (strain SB210)</name>
    <dbReference type="NCBI Taxonomy" id="312017"/>
    <lineage>
        <taxon>Eukaryota</taxon>
        <taxon>Sar</taxon>
        <taxon>Alveolata</taxon>
        <taxon>Ciliophora</taxon>
        <taxon>Intramacronucleata</taxon>
        <taxon>Oligohymenophorea</taxon>
        <taxon>Hymenostomatida</taxon>
        <taxon>Tetrahymenina</taxon>
        <taxon>Tetrahymenidae</taxon>
        <taxon>Tetrahymena</taxon>
    </lineage>
</organism>
<gene>
    <name evidence="2" type="ORF">TTHERM_00039190</name>
</gene>
<dbReference type="AlphaFoldDB" id="Q22M00"/>
<keyword evidence="3" id="KW-1185">Reference proteome</keyword>
<dbReference type="Proteomes" id="UP000009168">
    <property type="component" value="Unassembled WGS sequence"/>
</dbReference>
<dbReference type="PANTHER" id="PTHR31398:SF0">
    <property type="entry name" value="MEIOTIC NUCLEAR DIVISION PROTEIN 1 HOMOLOG"/>
    <property type="match status" value="1"/>
</dbReference>
<dbReference type="GeneID" id="7841433"/>
<protein>
    <submittedName>
        <fullName evidence="2">Transmembrane protein, putative</fullName>
    </submittedName>
</protein>
<dbReference type="GO" id="GO:0007131">
    <property type="term" value="P:reciprocal meiotic recombination"/>
    <property type="evidence" value="ECO:0007669"/>
    <property type="project" value="TreeGrafter"/>
</dbReference>
<dbReference type="HOGENOM" id="CLU_009697_0_0_1"/>
<dbReference type="RefSeq" id="XP_977220.1">
    <property type="nucleotide sequence ID" value="XM_972127.1"/>
</dbReference>
<evidence type="ECO:0000313" key="2">
    <source>
        <dbReference type="EMBL" id="EAR86306.1"/>
    </source>
</evidence>
<name>Q22M00_TETTS</name>
<evidence type="ECO:0000313" key="3">
    <source>
        <dbReference type="Proteomes" id="UP000009168"/>
    </source>
</evidence>
<keyword evidence="1 2" id="KW-0812">Transmembrane</keyword>
<accession>Q22M00</accession>
<sequence>MIRNAEKALKFIDIYGQNIQLNFKGQNSYKTVFGGILSLAFFTLICVACWFFGKELILKESPQVISSERPVDSPKRISIRPDNLIIMLGLANNSSVPFIDPSIFTVRAVQETTVNVTDSKTGVSTKKLIEVKKEIRLCTNEDVGMFSIKSFFNQVDIASFYCFDGFNEDIYMEGDFNTGNFSQIYAYFDKCQNSTQSPIICKPQEVIDQTLLYTKLQIYMSDHIVEPSNYLEPFKDRGISLYAITSSLLPQEIELFFTNYYIETDVGLIIKQIETQQSFVFVQQTVTPFFSDDNVLGRVLFRLQKQKENLMQRNYLKFADFLAQMGGFLKTMIVFGSIISAPISKLYLYKSAVDEIFQFQSNKNVNLVAKNIVKISEPASKNSLSSPLKKTQRNKTNQKQKVNQNVINMNQKVNLQNVKANMNSNQSELQIINQSLSPHLSCAQWNSFCSQNHDNTKKYQASSNVFHDSSKPNIQQFGVKRVIESAKDYFLKTHQIIKYKFMNYFVHAFFPKAKSIVHKFKLVNEGVSKIQDHLDVMYILNKLLEIDKIKYILLNKDQLKLFEYIPKPVISDETLDNDQDSIKSSMSDAAKNQIINEGIYENKIQLEANTPNIQQMAQRNQNNFPQFLSSNQNQQINKENNQNKFQFGMQRRKGSTNFLQNNVYSQFGKKQTEEQIIQQAYDGLSNILQQRKFSKIDEKLVELIDPNLITQIQREQQIFEQSEESLTQIPLNAFLSNQLQKASDNEKYELKKQQLPLNKLHVIKDSSSNQSSSFNTNSSNPKNILQEGIEEINIPNKVKKFLIDNQNQAVDYNKKQDQEYDKSQQQLTSSQETNQICGVLKEDENPITDIQLVYQSPIMKQILSKQFSKSFTNQ</sequence>
<dbReference type="KEGG" id="tet:TTHERM_00039190"/>
<dbReference type="GO" id="GO:0005634">
    <property type="term" value="C:nucleus"/>
    <property type="evidence" value="ECO:0007669"/>
    <property type="project" value="TreeGrafter"/>
</dbReference>
<dbReference type="InParanoid" id="Q22M00"/>
<proteinExistence type="predicted"/>
<reference evidence="3" key="1">
    <citation type="journal article" date="2006" name="PLoS Biol.">
        <title>Macronuclear genome sequence of the ciliate Tetrahymena thermophila, a model eukaryote.</title>
        <authorList>
            <person name="Eisen J.A."/>
            <person name="Coyne R.S."/>
            <person name="Wu M."/>
            <person name="Wu D."/>
            <person name="Thiagarajan M."/>
            <person name="Wortman J.R."/>
            <person name="Badger J.H."/>
            <person name="Ren Q."/>
            <person name="Amedeo P."/>
            <person name="Jones K.M."/>
            <person name="Tallon L.J."/>
            <person name="Delcher A.L."/>
            <person name="Salzberg S.L."/>
            <person name="Silva J.C."/>
            <person name="Haas B.J."/>
            <person name="Majoros W.H."/>
            <person name="Farzad M."/>
            <person name="Carlton J.M."/>
            <person name="Smith R.K. Jr."/>
            <person name="Garg J."/>
            <person name="Pearlman R.E."/>
            <person name="Karrer K.M."/>
            <person name="Sun L."/>
            <person name="Manning G."/>
            <person name="Elde N.C."/>
            <person name="Turkewitz A.P."/>
            <person name="Asai D.J."/>
            <person name="Wilkes D.E."/>
            <person name="Wang Y."/>
            <person name="Cai H."/>
            <person name="Collins K."/>
            <person name="Stewart B.A."/>
            <person name="Lee S.R."/>
            <person name="Wilamowska K."/>
            <person name="Weinberg Z."/>
            <person name="Ruzzo W.L."/>
            <person name="Wloga D."/>
            <person name="Gaertig J."/>
            <person name="Frankel J."/>
            <person name="Tsao C.-C."/>
            <person name="Gorovsky M.A."/>
            <person name="Keeling P.J."/>
            <person name="Waller R.F."/>
            <person name="Patron N.J."/>
            <person name="Cherry J.M."/>
            <person name="Stover N.A."/>
            <person name="Krieger C.J."/>
            <person name="del Toro C."/>
            <person name="Ryder H.F."/>
            <person name="Williamson S.C."/>
            <person name="Barbeau R.A."/>
            <person name="Hamilton E.P."/>
            <person name="Orias E."/>
        </authorList>
    </citation>
    <scope>NUCLEOTIDE SEQUENCE [LARGE SCALE GENOMIC DNA]</scope>
    <source>
        <strain evidence="3">SB210</strain>
    </source>
</reference>
<dbReference type="EMBL" id="GG662720">
    <property type="protein sequence ID" value="EAR86306.1"/>
    <property type="molecule type" value="Genomic_DNA"/>
</dbReference>
<dbReference type="OrthoDB" id="296756at2759"/>
<feature type="transmembrane region" description="Helical" evidence="1">
    <location>
        <begin position="32"/>
        <end position="53"/>
    </location>
</feature>
<keyword evidence="1" id="KW-1133">Transmembrane helix</keyword>
<dbReference type="PANTHER" id="PTHR31398">
    <property type="entry name" value="MEIOTIC NUCLEAR DIVISION PROTEIN 1 HOMOLOG"/>
    <property type="match status" value="1"/>
</dbReference>
<keyword evidence="1" id="KW-0472">Membrane</keyword>
<evidence type="ECO:0000256" key="1">
    <source>
        <dbReference type="SAM" id="Phobius"/>
    </source>
</evidence>